<dbReference type="AlphaFoldDB" id="A0ABD3I2S4"/>
<protein>
    <recommendedName>
        <fullName evidence="12">Cytochrome P450</fullName>
    </recommendedName>
</protein>
<evidence type="ECO:0000256" key="9">
    <source>
        <dbReference type="SAM" id="Phobius"/>
    </source>
</evidence>
<dbReference type="SUPFAM" id="SSF48264">
    <property type="entry name" value="Cytochrome P450"/>
    <property type="match status" value="1"/>
</dbReference>
<feature type="binding site" description="axial binding residue" evidence="8">
    <location>
        <position position="459"/>
    </location>
    <ligand>
        <name>heme</name>
        <dbReference type="ChEBI" id="CHEBI:30413"/>
    </ligand>
    <ligandPart>
        <name>Fe</name>
        <dbReference type="ChEBI" id="CHEBI:18248"/>
    </ligandPart>
</feature>
<accession>A0ABD3I2S4</accession>
<dbReference type="Pfam" id="PF00067">
    <property type="entry name" value="p450"/>
    <property type="match status" value="1"/>
</dbReference>
<evidence type="ECO:0000256" key="3">
    <source>
        <dbReference type="ARBA" id="ARBA00022617"/>
    </source>
</evidence>
<keyword evidence="9" id="KW-0812">Transmembrane</keyword>
<dbReference type="InterPro" id="IPR036396">
    <property type="entry name" value="Cyt_P450_sf"/>
</dbReference>
<dbReference type="GO" id="GO:0004497">
    <property type="term" value="F:monooxygenase activity"/>
    <property type="evidence" value="ECO:0007669"/>
    <property type="project" value="UniProtKB-KW"/>
</dbReference>
<dbReference type="InterPro" id="IPR001128">
    <property type="entry name" value="Cyt_P450"/>
</dbReference>
<comment type="similarity">
    <text evidence="2">Belongs to the cytochrome P450 family.</text>
</comment>
<keyword evidence="6 8" id="KW-0408">Iron</keyword>
<dbReference type="PANTHER" id="PTHR47944:SF4">
    <property type="entry name" value="OS09G0441700 PROTEIN"/>
    <property type="match status" value="1"/>
</dbReference>
<keyword evidence="5" id="KW-0560">Oxidoreductase</keyword>
<comment type="caution">
    <text evidence="10">The sequence shown here is derived from an EMBL/GenBank/DDBJ whole genome shotgun (WGS) entry which is preliminary data.</text>
</comment>
<dbReference type="PANTHER" id="PTHR47944">
    <property type="entry name" value="CYTOCHROME P450 98A9"/>
    <property type="match status" value="1"/>
</dbReference>
<evidence type="ECO:0000256" key="5">
    <source>
        <dbReference type="ARBA" id="ARBA00023002"/>
    </source>
</evidence>
<evidence type="ECO:0000256" key="4">
    <source>
        <dbReference type="ARBA" id="ARBA00022723"/>
    </source>
</evidence>
<keyword evidence="7" id="KW-0503">Monooxygenase</keyword>
<dbReference type="FunFam" id="1.10.630.10:FF:000126">
    <property type="entry name" value="Predicted protein"/>
    <property type="match status" value="1"/>
</dbReference>
<evidence type="ECO:0000256" key="1">
    <source>
        <dbReference type="ARBA" id="ARBA00001971"/>
    </source>
</evidence>
<evidence type="ECO:0000313" key="11">
    <source>
        <dbReference type="Proteomes" id="UP001633002"/>
    </source>
</evidence>
<keyword evidence="9" id="KW-0472">Membrane</keyword>
<keyword evidence="3 8" id="KW-0349">Heme</keyword>
<dbReference type="EMBL" id="JBJQOH010000002">
    <property type="protein sequence ID" value="KAL3695914.1"/>
    <property type="molecule type" value="Genomic_DNA"/>
</dbReference>
<comment type="cofactor">
    <cofactor evidence="1 8">
        <name>heme</name>
        <dbReference type="ChEBI" id="CHEBI:30413"/>
    </cofactor>
</comment>
<reference evidence="10 11" key="1">
    <citation type="submission" date="2024-09" db="EMBL/GenBank/DDBJ databases">
        <title>Chromosome-scale assembly of Riccia sorocarpa.</title>
        <authorList>
            <person name="Paukszto L."/>
        </authorList>
    </citation>
    <scope>NUCLEOTIDE SEQUENCE [LARGE SCALE GENOMIC DNA]</scope>
    <source>
        <strain evidence="10">LP-2024</strain>
        <tissue evidence="10">Aerial parts of the thallus</tissue>
    </source>
</reference>
<evidence type="ECO:0000313" key="10">
    <source>
        <dbReference type="EMBL" id="KAL3695914.1"/>
    </source>
</evidence>
<dbReference type="Gene3D" id="1.10.630.10">
    <property type="entry name" value="Cytochrome P450"/>
    <property type="match status" value="1"/>
</dbReference>
<dbReference type="CDD" id="cd20618">
    <property type="entry name" value="CYP71_clan"/>
    <property type="match status" value="1"/>
</dbReference>
<feature type="transmembrane region" description="Helical" evidence="9">
    <location>
        <begin position="6"/>
        <end position="28"/>
    </location>
</feature>
<keyword evidence="9" id="KW-1133">Transmembrane helix</keyword>
<evidence type="ECO:0000256" key="6">
    <source>
        <dbReference type="ARBA" id="ARBA00023004"/>
    </source>
</evidence>
<gene>
    <name evidence="10" type="ORF">R1sor_009990</name>
</gene>
<evidence type="ECO:0008006" key="12">
    <source>
        <dbReference type="Google" id="ProtNLM"/>
    </source>
</evidence>
<evidence type="ECO:0000256" key="7">
    <source>
        <dbReference type="ARBA" id="ARBA00023033"/>
    </source>
</evidence>
<keyword evidence="4 8" id="KW-0479">Metal-binding</keyword>
<organism evidence="10 11">
    <name type="scientific">Riccia sorocarpa</name>
    <dbReference type="NCBI Taxonomy" id="122646"/>
    <lineage>
        <taxon>Eukaryota</taxon>
        <taxon>Viridiplantae</taxon>
        <taxon>Streptophyta</taxon>
        <taxon>Embryophyta</taxon>
        <taxon>Marchantiophyta</taxon>
        <taxon>Marchantiopsida</taxon>
        <taxon>Marchantiidae</taxon>
        <taxon>Marchantiales</taxon>
        <taxon>Ricciaceae</taxon>
        <taxon>Riccia</taxon>
    </lineage>
</organism>
<dbReference type="GO" id="GO:0016705">
    <property type="term" value="F:oxidoreductase activity, acting on paired donors, with incorporation or reduction of molecular oxygen"/>
    <property type="evidence" value="ECO:0007669"/>
    <property type="project" value="UniProtKB-ARBA"/>
</dbReference>
<dbReference type="PRINTS" id="PR00385">
    <property type="entry name" value="P450"/>
</dbReference>
<evidence type="ECO:0000256" key="8">
    <source>
        <dbReference type="PIRSR" id="PIRSR602401-1"/>
    </source>
</evidence>
<name>A0ABD3I2S4_9MARC</name>
<dbReference type="InterPro" id="IPR002401">
    <property type="entry name" value="Cyt_P450_E_grp-I"/>
</dbReference>
<keyword evidence="11" id="KW-1185">Reference proteome</keyword>
<evidence type="ECO:0000256" key="2">
    <source>
        <dbReference type="ARBA" id="ARBA00010617"/>
    </source>
</evidence>
<dbReference type="PRINTS" id="PR00463">
    <property type="entry name" value="EP450I"/>
</dbReference>
<dbReference type="Proteomes" id="UP001633002">
    <property type="component" value="Unassembled WGS sequence"/>
</dbReference>
<dbReference type="GO" id="GO:0044550">
    <property type="term" value="P:secondary metabolite biosynthetic process"/>
    <property type="evidence" value="ECO:0007669"/>
    <property type="project" value="UniProtKB-ARBA"/>
</dbReference>
<sequence>MENFSTRFLWVELLGGLLLGVTVFRLLIRKLTVLKLKLPPGPGGYPIVGSFPLLGAVPGEPAHQMFKRLQEKYGPIVYLQMGSCPTIIVADSETAKAVLRDQDHLFASRPLLSVGKYLGFNYQGMVWSQMGDHYKQMRKIFAAEILSPKRVMQSHEVRENGMQATISSIFDEFSIGQGTNLTVELNNLSLNNLMNMLFGRKDGQLLGGQSWLSMHELKDVVREVIELSGEFDYGDYLPIVRWLDLTGFIGRLKSTQKRMKAISGKIIEQHREHRKMVTGTGDEQKEIQDHNILDVLLSLKGEDALRDDAITGVIFDVIIAGSDTTSISADWAIAELMRKPELLKKLQSQIDMVVGKERMVKESDLPHLPYLHCVIKESLRMHSPAPLGIPHCSIKGTKLAGYDIPGGSTVLVNLWALNRDPKNWPNPDEFRPERHEVNDVNMFGQDFTLLPFGSGRRGCSGMVLGFTMVQLIVASIIHSFDLEPYGMQPSDIDVVQEKPGITMVRAQELFVKVTPRLPTHLYQYSSIH</sequence>
<proteinExistence type="inferred from homology"/>
<dbReference type="GO" id="GO:0046872">
    <property type="term" value="F:metal ion binding"/>
    <property type="evidence" value="ECO:0007669"/>
    <property type="project" value="UniProtKB-KW"/>
</dbReference>